<feature type="transmembrane region" description="Helical" evidence="1">
    <location>
        <begin position="127"/>
        <end position="144"/>
    </location>
</feature>
<keyword evidence="1" id="KW-0472">Membrane</keyword>
<dbReference type="Proteomes" id="UP001430172">
    <property type="component" value="Unassembled WGS sequence"/>
</dbReference>
<feature type="transmembrane region" description="Helical" evidence="1">
    <location>
        <begin position="355"/>
        <end position="375"/>
    </location>
</feature>
<feature type="transmembrane region" description="Helical" evidence="1">
    <location>
        <begin position="278"/>
        <end position="295"/>
    </location>
</feature>
<feature type="transmembrane region" description="Helical" evidence="1">
    <location>
        <begin position="239"/>
        <end position="258"/>
    </location>
</feature>
<dbReference type="RefSeq" id="WP_204129275.1">
    <property type="nucleotide sequence ID" value="NZ_JAFDVD010000001.1"/>
</dbReference>
<feature type="transmembrane region" description="Helical" evidence="1">
    <location>
        <begin position="323"/>
        <end position="343"/>
    </location>
</feature>
<keyword evidence="3" id="KW-1185">Reference proteome</keyword>
<protein>
    <recommendedName>
        <fullName evidence="4">4-amino-4-deoxy-L-arabinose transferase-like glycosyltransferase</fullName>
    </recommendedName>
</protein>
<evidence type="ECO:0000256" key="1">
    <source>
        <dbReference type="SAM" id="Phobius"/>
    </source>
</evidence>
<keyword evidence="1" id="KW-0812">Transmembrane</keyword>
<evidence type="ECO:0000313" key="2">
    <source>
        <dbReference type="EMBL" id="MBM6398774.1"/>
    </source>
</evidence>
<comment type="caution">
    <text evidence="2">The sequence shown here is derived from an EMBL/GenBank/DDBJ whole genome shotgun (WGS) entry which is preliminary data.</text>
</comment>
<name>A0ABS2CFX0_9MICO</name>
<feature type="transmembrane region" description="Helical" evidence="1">
    <location>
        <begin position="199"/>
        <end position="227"/>
    </location>
</feature>
<reference evidence="2" key="1">
    <citation type="submission" date="2021-02" db="EMBL/GenBank/DDBJ databases">
        <title>Phycicoccus sp. MQZ13P-5T, whole genome shotgun sequence.</title>
        <authorList>
            <person name="Tuo L."/>
        </authorList>
    </citation>
    <scope>NUCLEOTIDE SEQUENCE</scope>
    <source>
        <strain evidence="2">MQZ13P-5</strain>
    </source>
</reference>
<keyword evidence="1" id="KW-1133">Transmembrane helix</keyword>
<organism evidence="2 3">
    <name type="scientific">Phycicoccus sonneratiae</name>
    <dbReference type="NCBI Taxonomy" id="2807628"/>
    <lineage>
        <taxon>Bacteria</taxon>
        <taxon>Bacillati</taxon>
        <taxon>Actinomycetota</taxon>
        <taxon>Actinomycetes</taxon>
        <taxon>Micrococcales</taxon>
        <taxon>Intrasporangiaceae</taxon>
        <taxon>Phycicoccus</taxon>
    </lineage>
</organism>
<feature type="transmembrane region" description="Helical" evidence="1">
    <location>
        <begin position="300"/>
        <end position="317"/>
    </location>
</feature>
<evidence type="ECO:0000313" key="3">
    <source>
        <dbReference type="Proteomes" id="UP001430172"/>
    </source>
</evidence>
<dbReference type="EMBL" id="JAFDVD010000001">
    <property type="protein sequence ID" value="MBM6398774.1"/>
    <property type="molecule type" value="Genomic_DNA"/>
</dbReference>
<proteinExistence type="predicted"/>
<accession>A0ABS2CFX0</accession>
<feature type="transmembrane region" description="Helical" evidence="1">
    <location>
        <begin position="175"/>
        <end position="193"/>
    </location>
</feature>
<evidence type="ECO:0008006" key="4">
    <source>
        <dbReference type="Google" id="ProtNLM"/>
    </source>
</evidence>
<gene>
    <name evidence="2" type="ORF">JQN70_00055</name>
</gene>
<sequence length="629" mass="63812">MGSVVERVRTAPPRAAPLPRPALVAVDERTGLRERLPTDAARDALHLVPLLALTAVVHLVGMSGAPRRGEVEGDLVGAAWAALYPATDPTGAVGRAASSVPRLALTAWFGATGALDRAPHAVAAGRELVVVAALATAALVWLLARRLRLPRWAATGAVLLVTFAPTALELQRTLSAAVLATPWLLAAFVLVTVRRRAPAALAGAALCVVVAGLTEPATLLALPGFALHLWRRREPDGRAVADAVGILVLAAGAAAVLAPVTGVPVVRFGGVDPVADPRPVVLAVVALAALAAPALRRLRPLGLSALVLLAAVLVGPADVSGAASVVLVPVAALTVAGVADGWLRYRPTRLGRLRVGRAGGLVFVGVAAVVVGSLAPATLTGLRTLASGDADRPLADATGWVARGVPADATLLTGSAARVELLRQGREAARVPLLRASSVPTDGRTWWLLATPAARDGAAARGVVDDARRRGTVVAAFGSGAERVEVLRVGDAEPAPTPDADDPAGAGAEASLLLQNPAVTVTPQSRAALETGDVDPRLLTLLAVVASRHAITVDAFPESTSGQAADQVRRAVRLSVVDGEPATVASAAAADVVAVVDAQGAAYRAYTVWFPAVGDVPASLVVSVPEEAS</sequence>
<feature type="transmembrane region" description="Helical" evidence="1">
    <location>
        <begin position="44"/>
        <end position="61"/>
    </location>
</feature>